<keyword evidence="1" id="KW-0132">Cell division</keyword>
<dbReference type="InterPro" id="IPR022121">
    <property type="entry name" value="Peptidase_M73_camelysin"/>
</dbReference>
<sequence>MSWKKNIAMGMATGLIGMALVSGGTVAYFSDTEVTTNKIVSGTLDLGVTEVNDEGILFEFENKMPGDTFDYTFQLSNDGSLEIGDVKLISNYKVNDEEASENDFGSQIIIKALKVNDTSVLEENENITLYDIVDNPTVLIENFGADKNIDVYVEFEFMKTNEKQNQYQGNSLELVWTFEAMQTDN</sequence>
<dbReference type="NCBIfam" id="TIGR04088">
    <property type="entry name" value="cognate_SipW"/>
    <property type="match status" value="1"/>
</dbReference>
<proteinExistence type="predicted"/>
<name>A0A494Z6L3_9BACI</name>
<organism evidence="1 2">
    <name type="scientific">Oceanobacillus bengalensis</name>
    <dbReference type="NCBI Taxonomy" id="1435466"/>
    <lineage>
        <taxon>Bacteria</taxon>
        <taxon>Bacillati</taxon>
        <taxon>Bacillota</taxon>
        <taxon>Bacilli</taxon>
        <taxon>Bacillales</taxon>
        <taxon>Bacillaceae</taxon>
        <taxon>Oceanobacillus</taxon>
    </lineage>
</organism>
<reference evidence="1 2" key="1">
    <citation type="journal article" date="2015" name="Antonie Van Leeuwenhoek">
        <title>Oceanobacillus bengalensis sp. nov., a bacterium isolated from seawater of the Bay of Bengal.</title>
        <authorList>
            <person name="Yongchang O."/>
            <person name="Xiang W."/>
            <person name="Wang G."/>
        </authorList>
    </citation>
    <scope>NUCLEOTIDE SEQUENCE [LARGE SCALE GENOMIC DNA]</scope>
    <source>
        <strain evidence="1 2">MCCC 1K00260</strain>
    </source>
</reference>
<dbReference type="OrthoDB" id="2660939at2"/>
<evidence type="ECO:0000313" key="1">
    <source>
        <dbReference type="EMBL" id="RKQ18201.1"/>
    </source>
</evidence>
<dbReference type="RefSeq" id="WP_121128140.1">
    <property type="nucleotide sequence ID" value="NZ_JBHUFK010000006.1"/>
</dbReference>
<dbReference type="GO" id="GO:0051301">
    <property type="term" value="P:cell division"/>
    <property type="evidence" value="ECO:0007669"/>
    <property type="project" value="UniProtKB-KW"/>
</dbReference>
<evidence type="ECO:0000313" key="2">
    <source>
        <dbReference type="Proteomes" id="UP000281813"/>
    </source>
</evidence>
<dbReference type="EMBL" id="RBZO01000002">
    <property type="protein sequence ID" value="RKQ18201.1"/>
    <property type="molecule type" value="Genomic_DNA"/>
</dbReference>
<comment type="caution">
    <text evidence="1">The sequence shown here is derived from an EMBL/GenBank/DDBJ whole genome shotgun (WGS) entry which is preliminary data.</text>
</comment>
<accession>A0A494Z6L3</accession>
<keyword evidence="1" id="KW-0131">Cell cycle</keyword>
<keyword evidence="2" id="KW-1185">Reference proteome</keyword>
<dbReference type="AlphaFoldDB" id="A0A494Z6L3"/>
<protein>
    <submittedName>
        <fullName evidence="1">Cell division protein FtsN</fullName>
    </submittedName>
</protein>
<dbReference type="InterPro" id="IPR023833">
    <property type="entry name" value="Signal_pept_SipW-depend-type"/>
</dbReference>
<dbReference type="Pfam" id="PF12389">
    <property type="entry name" value="Peptidase_M73"/>
    <property type="match status" value="1"/>
</dbReference>
<gene>
    <name evidence="1" type="ORF">D8M05_02005</name>
</gene>
<dbReference type="Proteomes" id="UP000281813">
    <property type="component" value="Unassembled WGS sequence"/>
</dbReference>